<organism evidence="17 18">
    <name type="scientific">Cupriavidus basilensis</name>
    <dbReference type="NCBI Taxonomy" id="68895"/>
    <lineage>
        <taxon>Bacteria</taxon>
        <taxon>Pseudomonadati</taxon>
        <taxon>Pseudomonadota</taxon>
        <taxon>Betaproteobacteria</taxon>
        <taxon>Burkholderiales</taxon>
        <taxon>Burkholderiaceae</taxon>
        <taxon>Cupriavidus</taxon>
    </lineage>
</organism>
<dbReference type="InterPro" id="IPR011276">
    <property type="entry name" value="TonB_haem/Hb_rcpt"/>
</dbReference>
<evidence type="ECO:0000256" key="1">
    <source>
        <dbReference type="ARBA" id="ARBA00004571"/>
    </source>
</evidence>
<evidence type="ECO:0000256" key="6">
    <source>
        <dbReference type="ARBA" id="ARBA00022729"/>
    </source>
</evidence>
<accession>A0A0C4YI27</accession>
<keyword evidence="10 11" id="KW-0998">Cell outer membrane</keyword>
<feature type="domain" description="TonB-dependent receptor-like beta-barrel" evidence="15">
    <location>
        <begin position="276"/>
        <end position="720"/>
    </location>
</feature>
<name>A0A0C4YI27_9BURK</name>
<dbReference type="KEGG" id="cbw:RR42_m4192"/>
<reference evidence="17 18" key="1">
    <citation type="journal article" date="2015" name="Genome Announc.">
        <title>Complete Genome Sequence of Cupriavidus basilensis 4G11, Isolated from the Oak Ridge Field Research Center Site.</title>
        <authorList>
            <person name="Ray J."/>
            <person name="Waters R.J."/>
            <person name="Skerker J.M."/>
            <person name="Kuehl J.V."/>
            <person name="Price M.N."/>
            <person name="Huang J."/>
            <person name="Chakraborty R."/>
            <person name="Arkin A.P."/>
            <person name="Deutschbauer A."/>
        </authorList>
    </citation>
    <scope>NUCLEOTIDE SEQUENCE [LARGE SCALE GENOMIC DNA]</scope>
    <source>
        <strain evidence="17">4G11</strain>
    </source>
</reference>
<dbReference type="RefSeq" id="WP_043350970.1">
    <property type="nucleotide sequence ID" value="NZ_CP010536.1"/>
</dbReference>
<dbReference type="GO" id="GO:0015344">
    <property type="term" value="F:siderophore uptake transmembrane transporter activity"/>
    <property type="evidence" value="ECO:0007669"/>
    <property type="project" value="TreeGrafter"/>
</dbReference>
<dbReference type="InterPro" id="IPR000531">
    <property type="entry name" value="Beta-barrel_TonB"/>
</dbReference>
<evidence type="ECO:0000256" key="7">
    <source>
        <dbReference type="ARBA" id="ARBA00023077"/>
    </source>
</evidence>
<feature type="compositionally biased region" description="Polar residues" evidence="13">
    <location>
        <begin position="235"/>
        <end position="250"/>
    </location>
</feature>
<dbReference type="InterPro" id="IPR012910">
    <property type="entry name" value="Plug_dom"/>
</dbReference>
<dbReference type="AlphaFoldDB" id="A0A0C4YI27"/>
<gene>
    <name evidence="17" type="ORF">RR42_m4192</name>
</gene>
<keyword evidence="8 11" id="KW-0472">Membrane</keyword>
<dbReference type="GO" id="GO:0044718">
    <property type="term" value="P:siderophore transmembrane transport"/>
    <property type="evidence" value="ECO:0007669"/>
    <property type="project" value="TreeGrafter"/>
</dbReference>
<protein>
    <submittedName>
        <fullName evidence="17">TonB-dependent hemin, ferrichrome receptor</fullName>
    </submittedName>
</protein>
<dbReference type="EMBL" id="CP010536">
    <property type="protein sequence ID" value="AJG21539.1"/>
    <property type="molecule type" value="Genomic_DNA"/>
</dbReference>
<dbReference type="InterPro" id="IPR039426">
    <property type="entry name" value="TonB-dep_rcpt-like"/>
</dbReference>
<dbReference type="CDD" id="cd01347">
    <property type="entry name" value="ligand_gated_channel"/>
    <property type="match status" value="1"/>
</dbReference>
<keyword evidence="4 11" id="KW-1134">Transmembrane beta strand</keyword>
<dbReference type="NCBIfam" id="TIGR01786">
    <property type="entry name" value="TonB-hemlactrns"/>
    <property type="match status" value="1"/>
</dbReference>
<dbReference type="InterPro" id="IPR010949">
    <property type="entry name" value="TonB_Hb/transfer/lactofer_rcpt"/>
</dbReference>
<feature type="domain" description="TonB-dependent receptor plug" evidence="16">
    <location>
        <begin position="60"/>
        <end position="171"/>
    </location>
</feature>
<sequence length="761" mass="83263">MKRRCLARLRASASIRATPIAAVCAALGGPVLAAEPAADPARHLSEVVVTATRTEERADAVASTITAIDASRIERAQPADEAALFADEPDIDVPRDRRRFGAGSINIRGIEDNRVLLMVDGVRLPDYYNGGGPSNLSSATRDAPEFSFLKRVEVLRGPASSLYGSDAIGGVVSYVTKNPEDIMRGRAVGGEAGLSWNGIDRSFGQTAGVAGGNETIKGLFMYAHRKGHEVRSMGGNDTTSTGRTKANPQNSETNAWLGKIVLDPAAGHRFKLTYEHRDNDTFTDIRRLSTALPRVTSANGTEDLSRNRVSLDYEWKPASRVIDRLSAAVFYQESESNTVTNQVRSRTSSGCSGSTAGTSLCDVNLLFGFRQQQTGFNVQADKSFNTGVVGHRLITGVDFLRTQTSEMRDGTTYNRTTGVVSKSLAGDNFPIHDFPKGEARQTGIFVQDELQFAGGRFTLTPGLRFDHYSLGPDDDKLYNSVASKPATSKSDSALSPKLSALWQATDRINLWAQYVFGYRAPNYQEINGSFRNTIQGYGAAPNGDLNPEKSRSFEIGARYTDERVQTSVAVFDNRYKDFIEQVALRCPSDPACLAGLRATYQYRNQSSVRIYGAEWRGSYRFLPQWRVDSAVAYAHGNNEQTGQPLNSVSPLRASAALTWERGSSSQGQGASLRWRGARAVTRTDDTSFAYFKPGGYGVADIQGWWRFNRYASLVLSVNNVFDKKYWLWGDVRQGSVAASEPGLDFYTQPGRTFAASVKLSF</sequence>
<keyword evidence="3 11" id="KW-0813">Transport</keyword>
<dbReference type="InterPro" id="IPR036942">
    <property type="entry name" value="Beta-barrel_TonB_sf"/>
</dbReference>
<feature type="chain" id="PRO_5002181727" evidence="14">
    <location>
        <begin position="34"/>
        <end position="761"/>
    </location>
</feature>
<proteinExistence type="inferred from homology"/>
<evidence type="ECO:0000256" key="9">
    <source>
        <dbReference type="ARBA" id="ARBA00023170"/>
    </source>
</evidence>
<keyword evidence="5 11" id="KW-0812">Transmembrane</keyword>
<dbReference type="PANTHER" id="PTHR30069">
    <property type="entry name" value="TONB-DEPENDENT OUTER MEMBRANE RECEPTOR"/>
    <property type="match status" value="1"/>
</dbReference>
<dbReference type="NCBIfam" id="TIGR01785">
    <property type="entry name" value="TonB-hemin"/>
    <property type="match status" value="1"/>
</dbReference>
<dbReference type="Pfam" id="PF00593">
    <property type="entry name" value="TonB_dep_Rec_b-barrel"/>
    <property type="match status" value="1"/>
</dbReference>
<dbReference type="Gene3D" id="2.170.130.10">
    <property type="entry name" value="TonB-dependent receptor, plug domain"/>
    <property type="match status" value="1"/>
</dbReference>
<dbReference type="InterPro" id="IPR037066">
    <property type="entry name" value="Plug_dom_sf"/>
</dbReference>
<evidence type="ECO:0000256" key="4">
    <source>
        <dbReference type="ARBA" id="ARBA00022452"/>
    </source>
</evidence>
<dbReference type="PANTHER" id="PTHR30069:SF29">
    <property type="entry name" value="HEMOGLOBIN AND HEMOGLOBIN-HAPTOGLOBIN-BINDING PROTEIN 1-RELATED"/>
    <property type="match status" value="1"/>
</dbReference>
<evidence type="ECO:0000256" key="10">
    <source>
        <dbReference type="ARBA" id="ARBA00023237"/>
    </source>
</evidence>
<dbReference type="GO" id="GO:0015232">
    <property type="term" value="F:heme transmembrane transporter activity"/>
    <property type="evidence" value="ECO:0007669"/>
    <property type="project" value="InterPro"/>
</dbReference>
<dbReference type="Pfam" id="PF07715">
    <property type="entry name" value="Plug"/>
    <property type="match status" value="1"/>
</dbReference>
<dbReference type="PROSITE" id="PS52016">
    <property type="entry name" value="TONB_DEPENDENT_REC_3"/>
    <property type="match status" value="1"/>
</dbReference>
<keyword evidence="9 17" id="KW-0675">Receptor</keyword>
<evidence type="ECO:0000256" key="3">
    <source>
        <dbReference type="ARBA" id="ARBA00022448"/>
    </source>
</evidence>
<dbReference type="GO" id="GO:0009279">
    <property type="term" value="C:cell outer membrane"/>
    <property type="evidence" value="ECO:0007669"/>
    <property type="project" value="UniProtKB-SubCell"/>
</dbReference>
<evidence type="ECO:0000313" key="17">
    <source>
        <dbReference type="EMBL" id="AJG21539.1"/>
    </source>
</evidence>
<feature type="region of interest" description="Disordered" evidence="13">
    <location>
        <begin position="230"/>
        <end position="250"/>
    </location>
</feature>
<dbReference type="Proteomes" id="UP000031843">
    <property type="component" value="Chromosome main"/>
</dbReference>
<evidence type="ECO:0000259" key="16">
    <source>
        <dbReference type="Pfam" id="PF07715"/>
    </source>
</evidence>
<evidence type="ECO:0000256" key="14">
    <source>
        <dbReference type="SAM" id="SignalP"/>
    </source>
</evidence>
<comment type="similarity">
    <text evidence="2 11 12">Belongs to the TonB-dependent receptor family.</text>
</comment>
<keyword evidence="7 12" id="KW-0798">TonB box</keyword>
<comment type="subcellular location">
    <subcellularLocation>
        <location evidence="1 11">Cell outer membrane</location>
        <topology evidence="1 11">Multi-pass membrane protein</topology>
    </subcellularLocation>
</comment>
<evidence type="ECO:0000256" key="2">
    <source>
        <dbReference type="ARBA" id="ARBA00009810"/>
    </source>
</evidence>
<evidence type="ECO:0000256" key="11">
    <source>
        <dbReference type="PROSITE-ProRule" id="PRU01360"/>
    </source>
</evidence>
<evidence type="ECO:0000256" key="8">
    <source>
        <dbReference type="ARBA" id="ARBA00023136"/>
    </source>
</evidence>
<evidence type="ECO:0000256" key="5">
    <source>
        <dbReference type="ARBA" id="ARBA00022692"/>
    </source>
</evidence>
<evidence type="ECO:0000256" key="12">
    <source>
        <dbReference type="RuleBase" id="RU003357"/>
    </source>
</evidence>
<feature type="signal peptide" evidence="14">
    <location>
        <begin position="1"/>
        <end position="33"/>
    </location>
</feature>
<dbReference type="STRING" id="68895.RR42_m4192"/>
<keyword evidence="6 14" id="KW-0732">Signal</keyword>
<evidence type="ECO:0000259" key="15">
    <source>
        <dbReference type="Pfam" id="PF00593"/>
    </source>
</evidence>
<keyword evidence="18" id="KW-1185">Reference proteome</keyword>
<dbReference type="Gene3D" id="2.40.170.20">
    <property type="entry name" value="TonB-dependent receptor, beta-barrel domain"/>
    <property type="match status" value="1"/>
</dbReference>
<evidence type="ECO:0000256" key="13">
    <source>
        <dbReference type="SAM" id="MobiDB-lite"/>
    </source>
</evidence>
<evidence type="ECO:0000313" key="18">
    <source>
        <dbReference type="Proteomes" id="UP000031843"/>
    </source>
</evidence>
<dbReference type="OrthoDB" id="183532at2"/>
<dbReference type="SUPFAM" id="SSF56935">
    <property type="entry name" value="Porins"/>
    <property type="match status" value="1"/>
</dbReference>